<name>B8C701_THAPS</name>
<gene>
    <name evidence="3" type="ORF">THAPSDRAFT_23773</name>
</gene>
<sequence length="1085" mass="119550">MRVLLSTQSTNASHERRSINASTRLRSISSKIPLRPTTTKRLNNYDDQPLLSADFTPHHHHQQQHHHADKHNSSNSNSTQDEDEGEAVPGQGKYIRKTPTMISTRNARKFATDVKSRMKSMNHLHLSKHHHTSSSNGYHLGFFAEGRDDEERLLTKMNSNDESLDDMEFGDLVETREDDNNFSLDDGRVAATTNRREVALLTEVVDFGGFEVTKSSRESCVSTEGTVSISTSGDSVEEKSMDINNESTVEGTTPVEKGAMMVVRQQSLMSTVTTSSLVGLGISQLALSKSEEDSTKSCDSTIDFDDHLNVEEVVAAATVIDDDASNAVDTTIAPSADSESKLVSELKQKAFALVKSAANLSNQYHEMSDVTDLEDEDDTEAAEEEGGDAVKEEESPSHKLASYHTPSKSSISTISNSIDRDIPSDEHKFLTEKMPIVVTATDHGDVILLTEQNVQRFNASNESNANGVKVNLEPDFYTSNVETNGARRQIQLATRLKIALWENRGMAEVSSVDATEAEQDENVVSPSHAARASQESEFFEFDDWENEDDDDDASNCPSPFGACTVNEEAKRSILNTAHATSPSLDGAKVLAESQTEVGVAISVPLIQSNNDVVFPTHAVTNAVNLLDVISDETSEEGSSNSSNPSSQLGSFNFHDNSPVVGTDDLSDSESSVSSDMESDVSGDYFDYNHEALADDVMNDMKKVVGCECIDEESVSVRSTDDDFDDSSRDTSRSDEDCTSSDALNNFWTHEWKEMTNKEDEIAFDGDVCIGIDEELSESIESECDYHAGEEEKVYEFGEEPMEYVQQRHQLETVEESVSGEEADSENSDGDSINIEEDANNNDATTTCNRDLPTQSTRLVFRCSKSTKKRYLCVKKRAVVNAKSKRSIKYGLDDLEKGSRCKNTNVARNEDAATPEVDDMLSDALVALDERESEGQCVDESVRARDSPASPCDESECLDQPPSDFPVVKGTDEDKTTKETVEDAKVVKEVEAKMEVKVVDTTATPDDMGILTQKLFYENTELVDLVVATQSELEVLKKKLEAVTMERDELITTVAGSKHVHFERPEVELEELLDLIEDKDNETGSI</sequence>
<feature type="compositionally biased region" description="Acidic residues" evidence="2">
    <location>
        <begin position="813"/>
        <end position="839"/>
    </location>
</feature>
<evidence type="ECO:0000256" key="1">
    <source>
        <dbReference type="SAM" id="Coils"/>
    </source>
</evidence>
<feature type="region of interest" description="Disordered" evidence="2">
    <location>
        <begin position="633"/>
        <end position="680"/>
    </location>
</feature>
<feature type="compositionally biased region" description="Polar residues" evidence="2">
    <location>
        <begin position="1"/>
        <end position="12"/>
    </location>
</feature>
<dbReference type="Proteomes" id="UP000001449">
    <property type="component" value="Chromosome 8"/>
</dbReference>
<keyword evidence="1" id="KW-0175">Coiled coil</keyword>
<dbReference type="InParanoid" id="B8C701"/>
<feature type="compositionally biased region" description="Polar residues" evidence="2">
    <location>
        <begin position="19"/>
        <end position="46"/>
    </location>
</feature>
<keyword evidence="4" id="KW-1185">Reference proteome</keyword>
<evidence type="ECO:0000313" key="4">
    <source>
        <dbReference type="Proteomes" id="UP000001449"/>
    </source>
</evidence>
<feature type="compositionally biased region" description="Low complexity" evidence="2">
    <location>
        <begin position="407"/>
        <end position="417"/>
    </location>
</feature>
<dbReference type="AlphaFoldDB" id="B8C701"/>
<feature type="compositionally biased region" description="Basic and acidic residues" evidence="2">
    <location>
        <begin position="388"/>
        <end position="397"/>
    </location>
</feature>
<reference evidence="3 4" key="2">
    <citation type="journal article" date="2008" name="Nature">
        <title>The Phaeodactylum genome reveals the evolutionary history of diatom genomes.</title>
        <authorList>
            <person name="Bowler C."/>
            <person name="Allen A.E."/>
            <person name="Badger J.H."/>
            <person name="Grimwood J."/>
            <person name="Jabbari K."/>
            <person name="Kuo A."/>
            <person name="Maheswari U."/>
            <person name="Martens C."/>
            <person name="Maumus F."/>
            <person name="Otillar R.P."/>
            <person name="Rayko E."/>
            <person name="Salamov A."/>
            <person name="Vandepoele K."/>
            <person name="Beszteri B."/>
            <person name="Gruber A."/>
            <person name="Heijde M."/>
            <person name="Katinka M."/>
            <person name="Mock T."/>
            <person name="Valentin K."/>
            <person name="Verret F."/>
            <person name="Berges J.A."/>
            <person name="Brownlee C."/>
            <person name="Cadoret J.P."/>
            <person name="Chiovitti A."/>
            <person name="Choi C.J."/>
            <person name="Coesel S."/>
            <person name="De Martino A."/>
            <person name="Detter J.C."/>
            <person name="Durkin C."/>
            <person name="Falciatore A."/>
            <person name="Fournet J."/>
            <person name="Haruta M."/>
            <person name="Huysman M.J."/>
            <person name="Jenkins B.D."/>
            <person name="Jiroutova K."/>
            <person name="Jorgensen R.E."/>
            <person name="Joubert Y."/>
            <person name="Kaplan A."/>
            <person name="Kroger N."/>
            <person name="Kroth P.G."/>
            <person name="La Roche J."/>
            <person name="Lindquist E."/>
            <person name="Lommer M."/>
            <person name="Martin-Jezequel V."/>
            <person name="Lopez P.J."/>
            <person name="Lucas S."/>
            <person name="Mangogna M."/>
            <person name="McGinnis K."/>
            <person name="Medlin L.K."/>
            <person name="Montsant A."/>
            <person name="Oudot-Le Secq M.P."/>
            <person name="Napoli C."/>
            <person name="Obornik M."/>
            <person name="Parker M.S."/>
            <person name="Petit J.L."/>
            <person name="Porcel B.M."/>
            <person name="Poulsen N."/>
            <person name="Robison M."/>
            <person name="Rychlewski L."/>
            <person name="Rynearson T.A."/>
            <person name="Schmutz J."/>
            <person name="Shapiro H."/>
            <person name="Siaut M."/>
            <person name="Stanley M."/>
            <person name="Sussman M.R."/>
            <person name="Taylor A.R."/>
            <person name="Vardi A."/>
            <person name="von Dassow P."/>
            <person name="Vyverman W."/>
            <person name="Willis A."/>
            <person name="Wyrwicz L.S."/>
            <person name="Rokhsar D.S."/>
            <person name="Weissenbach J."/>
            <person name="Armbrust E.V."/>
            <person name="Green B.R."/>
            <person name="Van de Peer Y."/>
            <person name="Grigoriev I.V."/>
        </authorList>
    </citation>
    <scope>NUCLEOTIDE SEQUENCE [LARGE SCALE GENOMIC DNA]</scope>
    <source>
        <strain evidence="3 4">CCMP1335</strain>
    </source>
</reference>
<feature type="compositionally biased region" description="Basic residues" evidence="2">
    <location>
        <begin position="58"/>
        <end position="69"/>
    </location>
</feature>
<dbReference type="HOGENOM" id="CLU_285546_0_0_1"/>
<evidence type="ECO:0000256" key="2">
    <source>
        <dbReference type="SAM" id="MobiDB-lite"/>
    </source>
</evidence>
<dbReference type="RefSeq" id="XP_002292044.1">
    <property type="nucleotide sequence ID" value="XM_002292008.1"/>
</dbReference>
<dbReference type="EMBL" id="CM000644">
    <property type="protein sequence ID" value="EED90895.1"/>
    <property type="molecule type" value="Genomic_DNA"/>
</dbReference>
<organism evidence="3 4">
    <name type="scientific">Thalassiosira pseudonana</name>
    <name type="common">Marine diatom</name>
    <name type="synonym">Cyclotella nana</name>
    <dbReference type="NCBI Taxonomy" id="35128"/>
    <lineage>
        <taxon>Eukaryota</taxon>
        <taxon>Sar</taxon>
        <taxon>Stramenopiles</taxon>
        <taxon>Ochrophyta</taxon>
        <taxon>Bacillariophyta</taxon>
        <taxon>Coscinodiscophyceae</taxon>
        <taxon>Thalassiosirophycidae</taxon>
        <taxon>Thalassiosirales</taxon>
        <taxon>Thalassiosiraceae</taxon>
        <taxon>Thalassiosira</taxon>
    </lineage>
</organism>
<feature type="region of interest" description="Disordered" evidence="2">
    <location>
        <begin position="365"/>
        <end position="419"/>
    </location>
</feature>
<feature type="region of interest" description="Disordered" evidence="2">
    <location>
        <begin position="1"/>
        <end position="106"/>
    </location>
</feature>
<feature type="compositionally biased region" description="Basic and acidic residues" evidence="2">
    <location>
        <begin position="725"/>
        <end position="735"/>
    </location>
</feature>
<dbReference type="PaxDb" id="35128-Thaps23773"/>
<feature type="compositionally biased region" description="Low complexity" evidence="2">
    <location>
        <begin position="668"/>
        <end position="680"/>
    </location>
</feature>
<feature type="compositionally biased region" description="Low complexity" evidence="2">
    <location>
        <begin position="636"/>
        <end position="652"/>
    </location>
</feature>
<feature type="coiled-coil region" evidence="1">
    <location>
        <begin position="1025"/>
        <end position="1052"/>
    </location>
</feature>
<feature type="compositionally biased region" description="Acidic residues" evidence="2">
    <location>
        <begin position="369"/>
        <end position="387"/>
    </location>
</feature>
<feature type="region of interest" description="Disordered" evidence="2">
    <location>
        <begin position="714"/>
        <end position="739"/>
    </location>
</feature>
<dbReference type="KEGG" id="tps:THAPSDRAFT_23773"/>
<accession>B8C701</accession>
<feature type="region of interest" description="Disordered" evidence="2">
    <location>
        <begin position="813"/>
        <end position="849"/>
    </location>
</feature>
<dbReference type="GeneID" id="7445613"/>
<proteinExistence type="predicted"/>
<feature type="compositionally biased region" description="Basic and acidic residues" evidence="2">
    <location>
        <begin position="932"/>
        <end position="945"/>
    </location>
</feature>
<reference evidence="3 4" key="1">
    <citation type="journal article" date="2004" name="Science">
        <title>The genome of the diatom Thalassiosira pseudonana: ecology, evolution, and metabolism.</title>
        <authorList>
            <person name="Armbrust E.V."/>
            <person name="Berges J.A."/>
            <person name="Bowler C."/>
            <person name="Green B.R."/>
            <person name="Martinez D."/>
            <person name="Putnam N.H."/>
            <person name="Zhou S."/>
            <person name="Allen A.E."/>
            <person name="Apt K.E."/>
            <person name="Bechner M."/>
            <person name="Brzezinski M.A."/>
            <person name="Chaal B.K."/>
            <person name="Chiovitti A."/>
            <person name="Davis A.K."/>
            <person name="Demarest M.S."/>
            <person name="Detter J.C."/>
            <person name="Glavina T."/>
            <person name="Goodstein D."/>
            <person name="Hadi M.Z."/>
            <person name="Hellsten U."/>
            <person name="Hildebrand M."/>
            <person name="Jenkins B.D."/>
            <person name="Jurka J."/>
            <person name="Kapitonov V.V."/>
            <person name="Kroger N."/>
            <person name="Lau W.W."/>
            <person name="Lane T.W."/>
            <person name="Larimer F.W."/>
            <person name="Lippmeier J.C."/>
            <person name="Lucas S."/>
            <person name="Medina M."/>
            <person name="Montsant A."/>
            <person name="Obornik M."/>
            <person name="Parker M.S."/>
            <person name="Palenik B."/>
            <person name="Pazour G.J."/>
            <person name="Richardson P.M."/>
            <person name="Rynearson T.A."/>
            <person name="Saito M.A."/>
            <person name="Schwartz D.C."/>
            <person name="Thamatrakoln K."/>
            <person name="Valentin K."/>
            <person name="Vardi A."/>
            <person name="Wilkerson F.P."/>
            <person name="Rokhsar D.S."/>
        </authorList>
    </citation>
    <scope>NUCLEOTIDE SEQUENCE [LARGE SCALE GENOMIC DNA]</scope>
    <source>
        <strain evidence="3 4">CCMP1335</strain>
    </source>
</reference>
<feature type="region of interest" description="Disordered" evidence="2">
    <location>
        <begin position="932"/>
        <end position="976"/>
    </location>
</feature>
<protein>
    <submittedName>
        <fullName evidence="3">Uncharacterized protein</fullName>
    </submittedName>
</protein>
<evidence type="ECO:0000313" key="3">
    <source>
        <dbReference type="EMBL" id="EED90895.1"/>
    </source>
</evidence>